<evidence type="ECO:0000313" key="1">
    <source>
        <dbReference type="EMBL" id="CAJ1952560.1"/>
    </source>
</evidence>
<comment type="caution">
    <text evidence="1">The sequence shown here is derived from an EMBL/GenBank/DDBJ whole genome shotgun (WGS) entry which is preliminary data.</text>
</comment>
<accession>A0AAD2JHX9</accession>
<keyword evidence="2" id="KW-1185">Reference proteome</keyword>
<dbReference type="AlphaFoldDB" id="A0AAD2JHX9"/>
<dbReference type="EMBL" id="CAKOGP040001804">
    <property type="protein sequence ID" value="CAJ1952560.1"/>
    <property type="molecule type" value="Genomic_DNA"/>
</dbReference>
<reference evidence="1" key="1">
    <citation type="submission" date="2023-08" db="EMBL/GenBank/DDBJ databases">
        <authorList>
            <person name="Audoor S."/>
            <person name="Bilcke G."/>
        </authorList>
    </citation>
    <scope>NUCLEOTIDE SEQUENCE</scope>
</reference>
<organism evidence="1 2">
    <name type="scientific">Cylindrotheca closterium</name>
    <dbReference type="NCBI Taxonomy" id="2856"/>
    <lineage>
        <taxon>Eukaryota</taxon>
        <taxon>Sar</taxon>
        <taxon>Stramenopiles</taxon>
        <taxon>Ochrophyta</taxon>
        <taxon>Bacillariophyta</taxon>
        <taxon>Bacillariophyceae</taxon>
        <taxon>Bacillariophycidae</taxon>
        <taxon>Bacillariales</taxon>
        <taxon>Bacillariaceae</taxon>
        <taxon>Cylindrotheca</taxon>
    </lineage>
</organism>
<proteinExistence type="predicted"/>
<protein>
    <submittedName>
        <fullName evidence="1">Uncharacterized protein</fullName>
    </submittedName>
</protein>
<gene>
    <name evidence="1" type="ORF">CYCCA115_LOCUS13613</name>
</gene>
<sequence length="188" mass="21308">MKFSGIRSHTWDGAERGGNRVSFQDGLPEELCDLRAREFLHAEDRARGSYPLLDFSMVSKTFPQSSADDRVLAVTKAALLAIELALPLGSVNTNSIWKPEYAERWRIAVQRAHGPWDLMRCTMLLEDIISEDWTKPEIMHLRSCLSGRWKALSESSPSSVAMRAILLDRGLLYGVVDKKPYMLLKSRK</sequence>
<dbReference type="Proteomes" id="UP001295423">
    <property type="component" value="Unassembled WGS sequence"/>
</dbReference>
<evidence type="ECO:0000313" key="2">
    <source>
        <dbReference type="Proteomes" id="UP001295423"/>
    </source>
</evidence>
<name>A0AAD2JHX9_9STRA</name>